<protein>
    <submittedName>
        <fullName evidence="1">Uncharacterized protein</fullName>
    </submittedName>
</protein>
<organism evidence="1 2">
    <name type="scientific">Rhynchosporium secalis</name>
    <name type="common">Barley scald fungus</name>
    <dbReference type="NCBI Taxonomy" id="38038"/>
    <lineage>
        <taxon>Eukaryota</taxon>
        <taxon>Fungi</taxon>
        <taxon>Dikarya</taxon>
        <taxon>Ascomycota</taxon>
        <taxon>Pezizomycotina</taxon>
        <taxon>Leotiomycetes</taxon>
        <taxon>Helotiales</taxon>
        <taxon>Ploettnerulaceae</taxon>
        <taxon>Rhynchosporium</taxon>
    </lineage>
</organism>
<accession>A0A1E1M235</accession>
<dbReference type="AlphaFoldDB" id="A0A1E1M235"/>
<gene>
    <name evidence="1" type="ORF">RSE6_03131</name>
</gene>
<proteinExistence type="predicted"/>
<evidence type="ECO:0000313" key="2">
    <source>
        <dbReference type="Proteomes" id="UP000177625"/>
    </source>
</evidence>
<dbReference type="Proteomes" id="UP000177625">
    <property type="component" value="Unassembled WGS sequence"/>
</dbReference>
<dbReference type="EMBL" id="FJVC01000116">
    <property type="protein sequence ID" value="CZT43138.1"/>
    <property type="molecule type" value="Genomic_DNA"/>
</dbReference>
<keyword evidence="2" id="KW-1185">Reference proteome</keyword>
<evidence type="ECO:0000313" key="1">
    <source>
        <dbReference type="EMBL" id="CZT43138.1"/>
    </source>
</evidence>
<name>A0A1E1M235_RHYSE</name>
<reference evidence="2" key="1">
    <citation type="submission" date="2016-03" db="EMBL/GenBank/DDBJ databases">
        <authorList>
            <person name="Guldener U."/>
        </authorList>
    </citation>
    <scope>NUCLEOTIDE SEQUENCE [LARGE SCALE GENOMIC DNA]</scope>
</reference>
<sequence length="40" mass="4620">MTGFMRTGLVLALRRREPHSWIRSNAYAARSVSTKEDVQQ</sequence>